<organism evidence="2 3">
    <name type="scientific">Burkholderia cenocepacia</name>
    <dbReference type="NCBI Taxonomy" id="95486"/>
    <lineage>
        <taxon>Bacteria</taxon>
        <taxon>Pseudomonadati</taxon>
        <taxon>Pseudomonadota</taxon>
        <taxon>Betaproteobacteria</taxon>
        <taxon>Burkholderiales</taxon>
        <taxon>Burkholderiaceae</taxon>
        <taxon>Burkholderia</taxon>
        <taxon>Burkholderia cepacia complex</taxon>
    </lineage>
</organism>
<keyword evidence="1" id="KW-0812">Transmembrane</keyword>
<keyword evidence="3" id="KW-1185">Reference proteome</keyword>
<dbReference type="KEGG" id="bcen:DM39_3516"/>
<dbReference type="AlphaFoldDB" id="A0AAN0RXP8"/>
<evidence type="ECO:0000313" key="2">
    <source>
        <dbReference type="EMBL" id="AIO35394.1"/>
    </source>
</evidence>
<accession>A0AAN0RXP8</accession>
<proteinExistence type="predicted"/>
<sequence>MQDLNNGIGDLKRLTLVRSDATPAAPPAVPRRRRRKIMWLIVAVFLTTATLYVALFEILLNRALYR</sequence>
<evidence type="ECO:0000313" key="3">
    <source>
        <dbReference type="Proteomes" id="UP000029413"/>
    </source>
</evidence>
<feature type="transmembrane region" description="Helical" evidence="1">
    <location>
        <begin position="37"/>
        <end position="60"/>
    </location>
</feature>
<name>A0AAN0RXP8_9BURK</name>
<dbReference type="Proteomes" id="UP000029413">
    <property type="component" value="Chromosome 2"/>
</dbReference>
<evidence type="ECO:0000256" key="1">
    <source>
        <dbReference type="SAM" id="Phobius"/>
    </source>
</evidence>
<keyword evidence="1" id="KW-1133">Transmembrane helix</keyword>
<keyword evidence="1" id="KW-0472">Membrane</keyword>
<dbReference type="EMBL" id="CP007784">
    <property type="protein sequence ID" value="AIO35394.1"/>
    <property type="molecule type" value="Genomic_DNA"/>
</dbReference>
<reference evidence="2 3" key="1">
    <citation type="submission" date="2014-05" db="EMBL/GenBank/DDBJ databases">
        <authorList>
            <person name="Bishop-Lilly K.A."/>
            <person name="Broomall S.M."/>
            <person name="Chain P.S."/>
            <person name="Chertkov O."/>
            <person name="Coyne S.R."/>
            <person name="Daligault H.E."/>
            <person name="Davenport K.W."/>
            <person name="Erkkila T."/>
            <person name="Frey K.G."/>
            <person name="Gibbons H.S."/>
            <person name="Gu W."/>
            <person name="Jaissle J."/>
            <person name="Johnson S.L."/>
            <person name="Koroleva G.I."/>
            <person name="Ladner J.T."/>
            <person name="Lo C.-C."/>
            <person name="Minogue T.D."/>
            <person name="Munk C."/>
            <person name="Palacios G.F."/>
            <person name="Redden C.L."/>
            <person name="Rosenzweig C.N."/>
            <person name="Scholz M.B."/>
            <person name="Teshima H."/>
            <person name="Xu Y."/>
        </authorList>
    </citation>
    <scope>NUCLEOTIDE SEQUENCE [LARGE SCALE GENOMIC DNA]</scope>
    <source>
        <strain evidence="2 3">DDS 22E-1</strain>
    </source>
</reference>
<protein>
    <submittedName>
        <fullName evidence="2">Uncharacterized protein</fullName>
    </submittedName>
</protein>
<gene>
    <name evidence="2" type="ORF">DM39_3516</name>
</gene>